<dbReference type="Gene3D" id="3.60.60.10">
    <property type="entry name" value="Penicillin V Acylase, Chain A"/>
    <property type="match status" value="1"/>
</dbReference>
<dbReference type="SUPFAM" id="SSF56235">
    <property type="entry name" value="N-terminal nucleophile aminohydrolases (Ntn hydrolases)"/>
    <property type="match status" value="1"/>
</dbReference>
<dbReference type="AlphaFoldDB" id="A0A100W3N8"/>
<feature type="domain" description="Peptidase C45 hydrolase" evidence="1">
    <location>
        <begin position="109"/>
        <end position="315"/>
    </location>
</feature>
<evidence type="ECO:0000313" key="3">
    <source>
        <dbReference type="Proteomes" id="UP000069620"/>
    </source>
</evidence>
<dbReference type="Pfam" id="PF03417">
    <property type="entry name" value="AAT"/>
    <property type="match status" value="1"/>
</dbReference>
<dbReference type="GO" id="GO:0016740">
    <property type="term" value="F:transferase activity"/>
    <property type="evidence" value="ECO:0007669"/>
    <property type="project" value="UniProtKB-KW"/>
</dbReference>
<reference evidence="3" key="1">
    <citation type="journal article" date="2016" name="Genome Announc.">
        <title>Draft Genome Sequences of Five Rapidly Growing Mycobacterium Species, M. thermoresistibile, M. fortuitum subsp. acetamidolyticum, M. canariasense, M. brisbanense, and M. novocastrense.</title>
        <authorList>
            <person name="Katahira K."/>
            <person name="Ogura Y."/>
            <person name="Gotoh Y."/>
            <person name="Hayashi T."/>
        </authorList>
    </citation>
    <scope>NUCLEOTIDE SEQUENCE [LARGE SCALE GENOMIC DNA]</scope>
    <source>
        <strain evidence="3">JCM15654</strain>
    </source>
</reference>
<dbReference type="InterPro" id="IPR005079">
    <property type="entry name" value="Peptidase_C45_hydrolase"/>
</dbReference>
<dbReference type="Proteomes" id="UP000069620">
    <property type="component" value="Unassembled WGS sequence"/>
</dbReference>
<organism evidence="2 3">
    <name type="scientific">Mycolicibacterium brisbanense</name>
    <dbReference type="NCBI Taxonomy" id="146020"/>
    <lineage>
        <taxon>Bacteria</taxon>
        <taxon>Bacillati</taxon>
        <taxon>Actinomycetota</taxon>
        <taxon>Actinomycetes</taxon>
        <taxon>Mycobacteriales</taxon>
        <taxon>Mycobacteriaceae</taxon>
        <taxon>Mycolicibacterium</taxon>
    </lineage>
</organism>
<dbReference type="PANTHER" id="PTHR34180:SF1">
    <property type="entry name" value="BETA-ALANYL-DOPAMINE_CARCININE HYDROLASE"/>
    <property type="match status" value="1"/>
</dbReference>
<dbReference type="NCBIfam" id="NF040521">
    <property type="entry name" value="C45_proenzyme"/>
    <property type="match status" value="1"/>
</dbReference>
<gene>
    <name evidence="2" type="ORF">RMCB_5158</name>
</gene>
<name>A0A100W3N8_9MYCO</name>
<evidence type="ECO:0000259" key="1">
    <source>
        <dbReference type="Pfam" id="PF03417"/>
    </source>
</evidence>
<keyword evidence="2" id="KW-0808">Transferase</keyword>
<accession>A0A100W3N8</accession>
<comment type="caution">
    <text evidence="2">The sequence shown here is derived from an EMBL/GenBank/DDBJ whole genome shotgun (WGS) entry which is preliminary data.</text>
</comment>
<evidence type="ECO:0000313" key="2">
    <source>
        <dbReference type="EMBL" id="GAS91062.1"/>
    </source>
</evidence>
<dbReference type="InterPro" id="IPR029055">
    <property type="entry name" value="Ntn_hydrolases_N"/>
</dbReference>
<dbReference type="RefSeq" id="WP_062831048.1">
    <property type="nucleotide sequence ID" value="NZ_BCSX01000045.1"/>
</dbReference>
<reference evidence="3" key="2">
    <citation type="submission" date="2016-02" db="EMBL/GenBank/DDBJ databases">
        <title>Draft genome sequence of five rapidly growing Mycobacterium species.</title>
        <authorList>
            <person name="Katahira K."/>
            <person name="Gotou Y."/>
            <person name="Iida K."/>
            <person name="Ogura Y."/>
            <person name="Hayashi T."/>
        </authorList>
    </citation>
    <scope>NUCLEOTIDE SEQUENCE [LARGE SCALE GENOMIC DNA]</scope>
    <source>
        <strain evidence="3">JCM15654</strain>
    </source>
</reference>
<dbReference type="InterPro" id="IPR047794">
    <property type="entry name" value="C45_proenzyme-like"/>
</dbReference>
<dbReference type="EMBL" id="BCSX01000045">
    <property type="protein sequence ID" value="GAS91062.1"/>
    <property type="molecule type" value="Genomic_DNA"/>
</dbReference>
<keyword evidence="3" id="KW-1185">Reference proteome</keyword>
<dbReference type="PANTHER" id="PTHR34180">
    <property type="entry name" value="PEPTIDASE C45"/>
    <property type="match status" value="1"/>
</dbReference>
<proteinExistence type="predicted"/>
<dbReference type="STRING" id="146020.RMCB_5158"/>
<dbReference type="InterPro" id="IPR047801">
    <property type="entry name" value="Peptidase_C45"/>
</dbReference>
<protein>
    <submittedName>
        <fullName evidence="2">Peptidase C45 acyl-coenzyme A, 6-aminopenicillanic acid acyl-transferase</fullName>
    </submittedName>
</protein>
<dbReference type="OrthoDB" id="8617387at2"/>
<sequence>MVFQSISLHAFREDVPGPRWRALYDATWPGYRAWYLRPGSGRRPTVAQAEAALLRYMPELHPAWQHLVALTDRDPTTAAMLTHWNMPAFAPGCSQAVVDTRTRGGRTGPGSRALIRNYDYHPDLFEQVVLTTRLGDRAVTGTSDCLWGLLDGMNSDGLAVSLTFGGAKGSGPGFGIPLVVRYLLEVAGTVPDALSALSGVPVSMSYNLTLTDSTRCHRTAYVAPGRPMEVRAVPLATNHRFDHPDDPLHAKRFRSVERRTRLTEVLRDCPDPDAVAREFLRTPLRSTDYSGGFGTLYTADYRPDSGIVHYRWPGTTWTRSFDSTDAELRLDVGVASPP</sequence>